<proteinExistence type="predicted"/>
<keyword evidence="1" id="KW-0472">Membrane</keyword>
<dbReference type="OrthoDB" id="330458at2157"/>
<keyword evidence="1" id="KW-1133">Transmembrane helix</keyword>
<comment type="caution">
    <text evidence="2">The sequence shown here is derived from an EMBL/GenBank/DDBJ whole genome shotgun (WGS) entry which is preliminary data.</text>
</comment>
<evidence type="ECO:0000256" key="1">
    <source>
        <dbReference type="SAM" id="Phobius"/>
    </source>
</evidence>
<organism evidence="2 3">
    <name type="scientific">Halobellus salinus</name>
    <dbReference type="NCBI Taxonomy" id="931585"/>
    <lineage>
        <taxon>Archaea</taxon>
        <taxon>Methanobacteriati</taxon>
        <taxon>Methanobacteriota</taxon>
        <taxon>Stenosarchaea group</taxon>
        <taxon>Halobacteria</taxon>
        <taxon>Halobacteriales</taxon>
        <taxon>Haloferacaceae</taxon>
        <taxon>Halobellus</taxon>
    </lineage>
</organism>
<name>A0A830E7Z7_9EURY</name>
<gene>
    <name evidence="2" type="ORF">GCM10008995_05200</name>
</gene>
<dbReference type="RefSeq" id="WP_188785829.1">
    <property type="nucleotide sequence ID" value="NZ_BMOC01000002.1"/>
</dbReference>
<evidence type="ECO:0000313" key="3">
    <source>
        <dbReference type="Proteomes" id="UP000653099"/>
    </source>
</evidence>
<evidence type="ECO:0008006" key="4">
    <source>
        <dbReference type="Google" id="ProtNLM"/>
    </source>
</evidence>
<feature type="transmembrane region" description="Helical" evidence="1">
    <location>
        <begin position="20"/>
        <end position="37"/>
    </location>
</feature>
<reference evidence="2" key="1">
    <citation type="journal article" date="2014" name="Int. J. Syst. Evol. Microbiol.">
        <title>Complete genome sequence of Corynebacterium casei LMG S-19264T (=DSM 44701T), isolated from a smear-ripened cheese.</title>
        <authorList>
            <consortium name="US DOE Joint Genome Institute (JGI-PGF)"/>
            <person name="Walter F."/>
            <person name="Albersmeier A."/>
            <person name="Kalinowski J."/>
            <person name="Ruckert C."/>
        </authorList>
    </citation>
    <scope>NUCLEOTIDE SEQUENCE</scope>
    <source>
        <strain evidence="2">JCM 14359</strain>
    </source>
</reference>
<accession>A0A830E7Z7</accession>
<feature type="transmembrane region" description="Helical" evidence="1">
    <location>
        <begin position="43"/>
        <end position="67"/>
    </location>
</feature>
<reference evidence="2" key="2">
    <citation type="submission" date="2020-09" db="EMBL/GenBank/DDBJ databases">
        <authorList>
            <person name="Sun Q."/>
            <person name="Ohkuma M."/>
        </authorList>
    </citation>
    <scope>NUCLEOTIDE SEQUENCE</scope>
    <source>
        <strain evidence="2">JCM 14359</strain>
    </source>
</reference>
<evidence type="ECO:0000313" key="2">
    <source>
        <dbReference type="EMBL" id="GGI98282.1"/>
    </source>
</evidence>
<protein>
    <recommendedName>
        <fullName evidence="4">Major facilitator superfamily (MFS) profile domain-containing protein</fullName>
    </recommendedName>
</protein>
<dbReference type="AlphaFoldDB" id="A0A830E7Z7"/>
<dbReference type="Proteomes" id="UP000653099">
    <property type="component" value="Unassembled WGS sequence"/>
</dbReference>
<keyword evidence="3" id="KW-1185">Reference proteome</keyword>
<keyword evidence="1" id="KW-0812">Transmembrane</keyword>
<sequence length="80" mass="8337">MVGPSLTDAERDLASRRLKLGFVGLVAVSGALTAVWAGGSLAVVVAGLAGGAALGATLLWFVLRWWAEFLPSSERARGRR</sequence>
<dbReference type="EMBL" id="BMOC01000002">
    <property type="protein sequence ID" value="GGI98282.1"/>
    <property type="molecule type" value="Genomic_DNA"/>
</dbReference>